<sequence>MPDDRRPRIINVTRKPTKCPNCGEKVVDIVYGTGDMTEIEFALQYRKEAIMGGDNIPRRPPIWCCSCGCKRFRKVNPDGTDVAVKVKMLKDTRKAPASVINWSSSMVDRALKNNQIDSIHKYTLDITTDFDEQETLVITAVSQTDAELLARDLVRNGAVGLKGRRCIKVEVISEHPQYKCYHDNAQ</sequence>
<reference evidence="1 2" key="1">
    <citation type="submission" date="2020-08" db="EMBL/GenBank/DDBJ databases">
        <title>Genomic Encyclopedia of Type Strains, Phase IV (KMG-IV): sequencing the most valuable type-strain genomes for metagenomic binning, comparative biology and taxonomic classification.</title>
        <authorList>
            <person name="Goeker M."/>
        </authorList>
    </citation>
    <scope>NUCLEOTIDE SEQUENCE [LARGE SCALE GENOMIC DNA]</scope>
    <source>
        <strain evidence="1 2">DSM 105721</strain>
    </source>
</reference>
<evidence type="ECO:0000313" key="1">
    <source>
        <dbReference type="EMBL" id="MBB4024337.1"/>
    </source>
</evidence>
<keyword evidence="2" id="KW-1185">Reference proteome</keyword>
<dbReference type="EMBL" id="JACIES010000001">
    <property type="protein sequence ID" value="MBB4024337.1"/>
    <property type="molecule type" value="Genomic_DNA"/>
</dbReference>
<dbReference type="OrthoDB" id="1094748at2"/>
<organism evidence="1 2">
    <name type="scientific">Butyricimonas faecihominis</name>
    <dbReference type="NCBI Taxonomy" id="1472416"/>
    <lineage>
        <taxon>Bacteria</taxon>
        <taxon>Pseudomonadati</taxon>
        <taxon>Bacteroidota</taxon>
        <taxon>Bacteroidia</taxon>
        <taxon>Bacteroidales</taxon>
        <taxon>Odoribacteraceae</taxon>
        <taxon>Butyricimonas</taxon>
    </lineage>
</organism>
<dbReference type="Proteomes" id="UP000546007">
    <property type="component" value="Unassembled WGS sequence"/>
</dbReference>
<accession>A0A7W6MX34</accession>
<dbReference type="AlphaFoldDB" id="A0A7W6MX34"/>
<protein>
    <submittedName>
        <fullName evidence="1">Uncharacterized protein</fullName>
    </submittedName>
</protein>
<dbReference type="RefSeq" id="WP_120096463.1">
    <property type="nucleotide sequence ID" value="NZ_AP028155.1"/>
</dbReference>
<evidence type="ECO:0000313" key="2">
    <source>
        <dbReference type="Proteomes" id="UP000546007"/>
    </source>
</evidence>
<proteinExistence type="predicted"/>
<comment type="caution">
    <text evidence="1">The sequence shown here is derived from an EMBL/GenBank/DDBJ whole genome shotgun (WGS) entry which is preliminary data.</text>
</comment>
<name>A0A7W6MX34_9BACT</name>
<gene>
    <name evidence="1" type="ORF">GGR14_000098</name>
</gene>